<organism evidence="2 3">
    <name type="scientific">Thermoclostridium caenicola</name>
    <dbReference type="NCBI Taxonomy" id="659425"/>
    <lineage>
        <taxon>Bacteria</taxon>
        <taxon>Bacillati</taxon>
        <taxon>Bacillota</taxon>
        <taxon>Clostridia</taxon>
        <taxon>Eubacteriales</taxon>
        <taxon>Oscillospiraceae</taxon>
        <taxon>Thermoclostridium</taxon>
    </lineage>
</organism>
<dbReference type="RefSeq" id="WP_188118332.1">
    <property type="nucleotide sequence ID" value="NZ_FQZP01000005.1"/>
</dbReference>
<evidence type="ECO:0000256" key="1">
    <source>
        <dbReference type="SAM" id="Phobius"/>
    </source>
</evidence>
<gene>
    <name evidence="2" type="ORF">SAMN05444373_100560</name>
</gene>
<dbReference type="PROSITE" id="PS51257">
    <property type="entry name" value="PROKAR_LIPOPROTEIN"/>
    <property type="match status" value="1"/>
</dbReference>
<dbReference type="Proteomes" id="UP000324781">
    <property type="component" value="Unassembled WGS sequence"/>
</dbReference>
<evidence type="ECO:0008006" key="4">
    <source>
        <dbReference type="Google" id="ProtNLM"/>
    </source>
</evidence>
<protein>
    <recommendedName>
        <fullName evidence="4">DUF2975 domain-containing protein</fullName>
    </recommendedName>
</protein>
<evidence type="ECO:0000313" key="3">
    <source>
        <dbReference type="Proteomes" id="UP000324781"/>
    </source>
</evidence>
<proteinExistence type="predicted"/>
<dbReference type="AlphaFoldDB" id="A0A1M6CLF6"/>
<reference evidence="2 3" key="1">
    <citation type="submission" date="2016-11" db="EMBL/GenBank/DDBJ databases">
        <authorList>
            <person name="Varghese N."/>
            <person name="Submissions S."/>
        </authorList>
    </citation>
    <scope>NUCLEOTIDE SEQUENCE [LARGE SCALE GENOMIC DNA]</scope>
    <source>
        <strain evidence="2 3">DSM 19027</strain>
    </source>
</reference>
<name>A0A1M6CLF6_9FIRM</name>
<keyword evidence="1" id="KW-1133">Transmembrane helix</keyword>
<sequence>MKPAEMHKIKKYARLLRFVMNVLYWGAVIMACLAVISAAVVVFMPDSHFMLGNQGNDRLMVSIFGIIRFALYEELLRISQKGTCIMALLMTAALMLLVAFASKKLVHIMKSVDNDMPFEKENADRIHAIGTALVWGSLLVPAFEFIPARVMINMMEGNDIPVSYSVNIYLLMAGLLLFVLSGIFRYGSYLQAEYDETV</sequence>
<keyword evidence="1" id="KW-0472">Membrane</keyword>
<dbReference type="EMBL" id="FQZP01000005">
    <property type="protein sequence ID" value="SHI61820.1"/>
    <property type="molecule type" value="Genomic_DNA"/>
</dbReference>
<evidence type="ECO:0000313" key="2">
    <source>
        <dbReference type="EMBL" id="SHI61820.1"/>
    </source>
</evidence>
<keyword evidence="1" id="KW-0812">Transmembrane</keyword>
<feature type="transmembrane region" description="Helical" evidence="1">
    <location>
        <begin position="21"/>
        <end position="43"/>
    </location>
</feature>
<feature type="transmembrane region" description="Helical" evidence="1">
    <location>
        <begin position="166"/>
        <end position="186"/>
    </location>
</feature>
<keyword evidence="3" id="KW-1185">Reference proteome</keyword>
<feature type="transmembrane region" description="Helical" evidence="1">
    <location>
        <begin position="126"/>
        <end position="146"/>
    </location>
</feature>
<dbReference type="InterPro" id="IPR021354">
    <property type="entry name" value="DUF2975"/>
</dbReference>
<accession>A0A1M6CLF6</accession>
<feature type="transmembrane region" description="Helical" evidence="1">
    <location>
        <begin position="84"/>
        <end position="106"/>
    </location>
</feature>
<dbReference type="Pfam" id="PF11188">
    <property type="entry name" value="DUF2975"/>
    <property type="match status" value="1"/>
</dbReference>